<name>A0A7R8YP72_HERIL</name>
<evidence type="ECO:0000256" key="3">
    <source>
        <dbReference type="ARBA" id="ARBA00014109"/>
    </source>
</evidence>
<evidence type="ECO:0000256" key="1">
    <source>
        <dbReference type="ARBA" id="ARBA00004443"/>
    </source>
</evidence>
<evidence type="ECO:0000256" key="2">
    <source>
        <dbReference type="ARBA" id="ARBA00008317"/>
    </source>
</evidence>
<comment type="similarity">
    <text evidence="2">Belongs to the complex I NDUFB10 subunit family.</text>
</comment>
<reference evidence="10 11" key="1">
    <citation type="submission" date="2020-11" db="EMBL/GenBank/DDBJ databases">
        <authorList>
            <person name="Wallbank WR R."/>
            <person name="Pardo Diaz C."/>
            <person name="Kozak K."/>
            <person name="Martin S."/>
            <person name="Jiggins C."/>
            <person name="Moest M."/>
            <person name="Warren A I."/>
            <person name="Generalovic N T."/>
            <person name="Byers J.R.P. K."/>
            <person name="Montejo-Kovacevich G."/>
            <person name="Yen C E."/>
        </authorList>
    </citation>
    <scope>NUCLEOTIDE SEQUENCE [LARGE SCALE GENOMIC DNA]</scope>
</reference>
<evidence type="ECO:0000256" key="8">
    <source>
        <dbReference type="ARBA" id="ARBA00023128"/>
    </source>
</evidence>
<evidence type="ECO:0000313" key="10">
    <source>
        <dbReference type="EMBL" id="CAD7079185.1"/>
    </source>
</evidence>
<dbReference type="Pfam" id="PF10249">
    <property type="entry name" value="NDUFB10"/>
    <property type="match status" value="1"/>
</dbReference>
<dbReference type="FunCoup" id="A0A7R8YP72">
    <property type="interactions" value="1346"/>
</dbReference>
<keyword evidence="6" id="KW-0999">Mitochondrion inner membrane</keyword>
<evidence type="ECO:0000256" key="6">
    <source>
        <dbReference type="ARBA" id="ARBA00022792"/>
    </source>
</evidence>
<dbReference type="InterPro" id="IPR039993">
    <property type="entry name" value="NDUFB10"/>
</dbReference>
<dbReference type="PANTHER" id="PTHR13094">
    <property type="entry name" value="NADH-UBIQUINONE OXIDOREDUCTASE PDSW SUBUNIT"/>
    <property type="match status" value="1"/>
</dbReference>
<evidence type="ECO:0000256" key="7">
    <source>
        <dbReference type="ARBA" id="ARBA00022982"/>
    </source>
</evidence>
<keyword evidence="8" id="KW-0496">Mitochondrion</keyword>
<dbReference type="InterPro" id="IPR019377">
    <property type="entry name" value="NADH_UbQ_OxRdtase_su10"/>
</dbReference>
<evidence type="ECO:0000256" key="9">
    <source>
        <dbReference type="ARBA" id="ARBA00023136"/>
    </source>
</evidence>
<keyword evidence="4" id="KW-0813">Transport</keyword>
<accession>A0A7R8YP72</accession>
<keyword evidence="7" id="KW-0249">Electron transport</keyword>
<dbReference type="AlphaFoldDB" id="A0A7R8YP72"/>
<sequence length="146" mass="16317">MPEAEGRSPLERFSRAVFSMVDGPVTWFRETTRRTQPNEVSMVPPEIPPVFQLSTNAIQTMLCANSKPTSNSTASCTKPQITLQNAPPLKEIYEKAATNWFIKYGDLGGYGDAKTCYMKQKHRLIWERRHGPVGSGMKNAEGSEAH</sequence>
<evidence type="ECO:0000256" key="4">
    <source>
        <dbReference type="ARBA" id="ARBA00022448"/>
    </source>
</evidence>
<evidence type="ECO:0000313" key="11">
    <source>
        <dbReference type="Proteomes" id="UP000594454"/>
    </source>
</evidence>
<evidence type="ECO:0000256" key="5">
    <source>
        <dbReference type="ARBA" id="ARBA00022660"/>
    </source>
</evidence>
<dbReference type="GO" id="GO:0045271">
    <property type="term" value="C:respiratory chain complex I"/>
    <property type="evidence" value="ECO:0007669"/>
    <property type="project" value="UniProtKB-ARBA"/>
</dbReference>
<protein>
    <recommendedName>
        <fullName evidence="3">NADH dehydrogenase [ubiquinone] 1 beta subcomplex subunit 10</fullName>
    </recommendedName>
</protein>
<comment type="subcellular location">
    <subcellularLocation>
        <location evidence="1">Mitochondrion inner membrane</location>
        <topology evidence="1">Peripheral membrane protein</topology>
        <orientation evidence="1">Matrix side</orientation>
    </subcellularLocation>
</comment>
<dbReference type="OrthoDB" id="6017729at2759"/>
<keyword evidence="9" id="KW-0472">Membrane</keyword>
<dbReference type="InParanoid" id="A0A7R8YP72"/>
<dbReference type="PANTHER" id="PTHR13094:SF1">
    <property type="entry name" value="NADH DEHYDROGENASE [UBIQUINONE] 1 BETA SUBCOMPLEX SUBUNIT 10"/>
    <property type="match status" value="1"/>
</dbReference>
<proteinExistence type="inferred from homology"/>
<keyword evidence="5" id="KW-0679">Respiratory chain</keyword>
<dbReference type="Proteomes" id="UP000594454">
    <property type="component" value="Chromosome 1"/>
</dbReference>
<gene>
    <name evidence="10" type="ORF">HERILL_LOCUS2414</name>
</gene>
<dbReference type="EMBL" id="LR899009">
    <property type="protein sequence ID" value="CAD7079185.1"/>
    <property type="molecule type" value="Genomic_DNA"/>
</dbReference>
<dbReference type="GO" id="GO:0005743">
    <property type="term" value="C:mitochondrial inner membrane"/>
    <property type="evidence" value="ECO:0007669"/>
    <property type="project" value="UniProtKB-SubCell"/>
</dbReference>
<organism evidence="10 11">
    <name type="scientific">Hermetia illucens</name>
    <name type="common">Black soldier fly</name>
    <dbReference type="NCBI Taxonomy" id="343691"/>
    <lineage>
        <taxon>Eukaryota</taxon>
        <taxon>Metazoa</taxon>
        <taxon>Ecdysozoa</taxon>
        <taxon>Arthropoda</taxon>
        <taxon>Hexapoda</taxon>
        <taxon>Insecta</taxon>
        <taxon>Pterygota</taxon>
        <taxon>Neoptera</taxon>
        <taxon>Endopterygota</taxon>
        <taxon>Diptera</taxon>
        <taxon>Brachycera</taxon>
        <taxon>Stratiomyomorpha</taxon>
        <taxon>Stratiomyidae</taxon>
        <taxon>Hermetiinae</taxon>
        <taxon>Hermetia</taxon>
    </lineage>
</organism>
<keyword evidence="11" id="KW-1185">Reference proteome</keyword>